<evidence type="ECO:0000313" key="3">
    <source>
        <dbReference type="Proteomes" id="UP000001038"/>
    </source>
</evidence>
<evidence type="ECO:0000256" key="1">
    <source>
        <dbReference type="SAM" id="MobiDB-lite"/>
    </source>
</evidence>
<dbReference type="SUPFAM" id="SSF53098">
    <property type="entry name" value="Ribonuclease H-like"/>
    <property type="match status" value="1"/>
</dbReference>
<dbReference type="Proteomes" id="UP000001038">
    <property type="component" value="Chromosome 17"/>
</dbReference>
<dbReference type="AlphaFoldDB" id="H2L9V8"/>
<feature type="region of interest" description="Disordered" evidence="1">
    <location>
        <begin position="45"/>
        <end position="68"/>
    </location>
</feature>
<sequence>FLWRDITHPVKSSNKSATDIYFLLSIRCTLVSFAAHELSTRKRVRQKDRQIKQGETTSTQKDKETMTQQEKKQTCNLFPFEDLEQWFSNGVKKKTKQEATKSRKYNEDYVLMGFTSTSSDPPEALMKPAHLQRHLTTTHGCHVGKAPEFFRRKLSEFKSSQATMPKVSTTSAKALEASYAVSLLVAKAKKPFTIAETYSDTLKTVPLSNDTVCRRIDTMGADIIEQVVGKLGDSFSLQLDESTYLSGHAQLVAFVRYIDTDDICEHILFCKEMEGRTTGEDIFNVVNMFISWKSCSRVCTDAAASMTGLIARIKKENPDIKWTHCVIHREALASKKMSPVLHDVLNDSIKVLNFIRSRPLNARLFRSLCENTGAEHTELLLHTEVCWLSRGRVLSRLFELRAEVHTFLTEHGSPHATMFENTDWLAKLCYLADIFRKLSELNMSLQGKDTSILNQYDKVGGFLKKAEMWKRACDQEDFTCFPQLDVFLSNEDVATAPVKLVIVGHLANLISGFHSYFPVMDEKSVQLDWVRNPFLLSEANRSKLPVTHQEKLMEVSSDRGLQMKFGASTLTQFWLCERQEHPELGQKALEQLLPFASTYLCEASFSAMMLIKTKQRNRGCLEKSLITAVASLPPRMTKILSEVQAHISH</sequence>
<protein>
    <recommendedName>
        <fullName evidence="4">DUF4371 domain-containing protein</fullName>
    </recommendedName>
</protein>
<name>H2L9V8_ORYLA</name>
<accession>H2L9V8</accession>
<dbReference type="PANTHER" id="PTHR45913:SF19">
    <property type="entry name" value="LOW QUALITY PROTEIN: ZINC FINGER BED DOMAIN-CONTAINING PROTEIN 5-LIKE"/>
    <property type="match status" value="1"/>
</dbReference>
<dbReference type="GeneTree" id="ENSGT00940000160436"/>
<dbReference type="InterPro" id="IPR012337">
    <property type="entry name" value="RNaseH-like_sf"/>
</dbReference>
<reference evidence="2" key="3">
    <citation type="submission" date="2025-09" db="UniProtKB">
        <authorList>
            <consortium name="Ensembl"/>
        </authorList>
    </citation>
    <scope>IDENTIFICATION</scope>
    <source>
        <strain evidence="2">Hd-rR</strain>
    </source>
</reference>
<proteinExistence type="predicted"/>
<dbReference type="HOGENOM" id="CLU_688025_0_0_1"/>
<evidence type="ECO:0000313" key="2">
    <source>
        <dbReference type="Ensembl" id="ENSORLP00000002657.2"/>
    </source>
</evidence>
<keyword evidence="3" id="KW-1185">Reference proteome</keyword>
<dbReference type="Ensembl" id="ENSORLT00000002658.2">
    <property type="protein sequence ID" value="ENSORLP00000002657.2"/>
    <property type="gene ID" value="ENSORLG00000002141.2"/>
</dbReference>
<dbReference type="PANTHER" id="PTHR45913">
    <property type="entry name" value="EPM2A-INTERACTING PROTEIN 1"/>
    <property type="match status" value="1"/>
</dbReference>
<reference evidence="2" key="2">
    <citation type="submission" date="2025-08" db="UniProtKB">
        <authorList>
            <consortium name="Ensembl"/>
        </authorList>
    </citation>
    <scope>IDENTIFICATION</scope>
    <source>
        <strain evidence="2">Hd-rR</strain>
    </source>
</reference>
<dbReference type="STRING" id="8090.ENSORLP00000002657"/>
<dbReference type="eggNOG" id="ENOG502QT83">
    <property type="taxonomic scope" value="Eukaryota"/>
</dbReference>
<reference evidence="2 3" key="1">
    <citation type="journal article" date="2007" name="Nature">
        <title>The medaka draft genome and insights into vertebrate genome evolution.</title>
        <authorList>
            <person name="Kasahara M."/>
            <person name="Naruse K."/>
            <person name="Sasaki S."/>
            <person name="Nakatani Y."/>
            <person name="Qu W."/>
            <person name="Ahsan B."/>
            <person name="Yamada T."/>
            <person name="Nagayasu Y."/>
            <person name="Doi K."/>
            <person name="Kasai Y."/>
            <person name="Jindo T."/>
            <person name="Kobayashi D."/>
            <person name="Shimada A."/>
            <person name="Toyoda A."/>
            <person name="Kuroki Y."/>
            <person name="Fujiyama A."/>
            <person name="Sasaki T."/>
            <person name="Shimizu A."/>
            <person name="Asakawa S."/>
            <person name="Shimizu N."/>
            <person name="Hashimoto S."/>
            <person name="Yang J."/>
            <person name="Lee Y."/>
            <person name="Matsushima K."/>
            <person name="Sugano S."/>
            <person name="Sakaizumi M."/>
            <person name="Narita T."/>
            <person name="Ohishi K."/>
            <person name="Haga S."/>
            <person name="Ohta F."/>
            <person name="Nomoto H."/>
            <person name="Nogata K."/>
            <person name="Morishita T."/>
            <person name="Endo T."/>
            <person name="Shin-I T."/>
            <person name="Takeda H."/>
            <person name="Morishita S."/>
            <person name="Kohara Y."/>
        </authorList>
    </citation>
    <scope>NUCLEOTIDE SEQUENCE [LARGE SCALE GENOMIC DNA]</scope>
    <source>
        <strain evidence="2 3">Hd-rR</strain>
    </source>
</reference>
<dbReference type="Bgee" id="ENSORLG00000002141">
    <property type="expression patterns" value="Expressed in gastrula"/>
</dbReference>
<organism evidence="2 3">
    <name type="scientific">Oryzias latipes</name>
    <name type="common">Japanese rice fish</name>
    <name type="synonym">Japanese killifish</name>
    <dbReference type="NCBI Taxonomy" id="8090"/>
    <lineage>
        <taxon>Eukaryota</taxon>
        <taxon>Metazoa</taxon>
        <taxon>Chordata</taxon>
        <taxon>Craniata</taxon>
        <taxon>Vertebrata</taxon>
        <taxon>Euteleostomi</taxon>
        <taxon>Actinopterygii</taxon>
        <taxon>Neopterygii</taxon>
        <taxon>Teleostei</taxon>
        <taxon>Neoteleostei</taxon>
        <taxon>Acanthomorphata</taxon>
        <taxon>Ovalentaria</taxon>
        <taxon>Atherinomorphae</taxon>
        <taxon>Beloniformes</taxon>
        <taxon>Adrianichthyidae</taxon>
        <taxon>Oryziinae</taxon>
        <taxon>Oryzias</taxon>
    </lineage>
</organism>
<evidence type="ECO:0008006" key="4">
    <source>
        <dbReference type="Google" id="ProtNLM"/>
    </source>
</evidence>
<dbReference type="InParanoid" id="H2L9V8"/>